<dbReference type="Proteomes" id="UP000053669">
    <property type="component" value="Unassembled WGS sequence"/>
</dbReference>
<comment type="similarity">
    <text evidence="1">Belongs to the cytochrome P450 family.</text>
</comment>
<dbReference type="GO" id="GO:0020037">
    <property type="term" value="F:heme binding"/>
    <property type="evidence" value="ECO:0007669"/>
    <property type="project" value="InterPro"/>
</dbReference>
<dbReference type="PANTHER" id="PTHR46696:SF1">
    <property type="entry name" value="CYTOCHROME P450 YJIB-RELATED"/>
    <property type="match status" value="1"/>
</dbReference>
<dbReference type="InterPro" id="IPR017972">
    <property type="entry name" value="Cyt_P450_CS"/>
</dbReference>
<dbReference type="Gene3D" id="1.10.630.10">
    <property type="entry name" value="Cytochrome P450"/>
    <property type="match status" value="1"/>
</dbReference>
<reference evidence="2 3" key="1">
    <citation type="submission" date="2015-10" db="EMBL/GenBank/DDBJ databases">
        <title>Draft genome sequence of Streptomyces canus DSM 40017, type strain for the species Streptomyces canus.</title>
        <authorList>
            <person name="Ruckert C."/>
            <person name="Winkler A."/>
            <person name="Kalinowski J."/>
            <person name="Kampfer P."/>
            <person name="Glaeser S."/>
        </authorList>
    </citation>
    <scope>NUCLEOTIDE SEQUENCE [LARGE SCALE GENOMIC DNA]</scope>
    <source>
        <strain evidence="2 3">DSM 40017</strain>
    </source>
</reference>
<dbReference type="InterPro" id="IPR002397">
    <property type="entry name" value="Cyt_P450_B"/>
</dbReference>
<gene>
    <name evidence="2" type="ORF">AQJ46_45535</name>
</gene>
<sequence length="427" mass="45504">MTYPAQQGAGQCPVYQPAHNGPLPIYGRPFSDNPHGTYERLRAQGPVAPVEIEPGVWGYLAVSFRAAMYLLRNNPRRFRKDPNHWEALRRGDVPPTSPALMMMGPRDNALWKDGDEHLRLRGALTSALGTVDTHQLTRTVTEIADHLIDEIAPIGTADLVAQYCDVLPMLTVNAMYQSPPPIGDQIVRTVTRLFLAGPDAAEANAALEQACLELIRHKRNYPGRDVVSSLIAAGLTDGELVPTLILLFGAAGPPPAKLIASGLLRILTDDRFAGDVHTGVHPVSAALDDVLWQDPPVPNYCPLYAQGVQVVEGVQVQPGIPILVSFAAANADPALTLGLPPGARTGNRGHLAFSAGAHACAAPDLARVICETAVERALDRLPSLTLAIPADQVPPMPGTFIAGPAALPVRFQRATPHPTRSGRTAAA</sequence>
<organism evidence="2 3">
    <name type="scientific">Streptomyces canus</name>
    <dbReference type="NCBI Taxonomy" id="58343"/>
    <lineage>
        <taxon>Bacteria</taxon>
        <taxon>Bacillati</taxon>
        <taxon>Actinomycetota</taxon>
        <taxon>Actinomycetes</taxon>
        <taxon>Kitasatosporales</taxon>
        <taxon>Streptomycetaceae</taxon>
        <taxon>Streptomyces</taxon>
        <taxon>Streptomyces aurantiacus group</taxon>
    </lineage>
</organism>
<accession>A0A124HVA1</accession>
<dbReference type="STRING" id="58343.AQJ46_45535"/>
<dbReference type="GO" id="GO:0004497">
    <property type="term" value="F:monooxygenase activity"/>
    <property type="evidence" value="ECO:0007669"/>
    <property type="project" value="InterPro"/>
</dbReference>
<comment type="caution">
    <text evidence="2">The sequence shown here is derived from an EMBL/GenBank/DDBJ whole genome shotgun (WGS) entry which is preliminary data.</text>
</comment>
<dbReference type="EMBL" id="LMWU01000067">
    <property type="protein sequence ID" value="KUN57791.1"/>
    <property type="molecule type" value="Genomic_DNA"/>
</dbReference>
<dbReference type="GO" id="GO:0016705">
    <property type="term" value="F:oxidoreductase activity, acting on paired donors, with incorporation or reduction of molecular oxygen"/>
    <property type="evidence" value="ECO:0007669"/>
    <property type="project" value="InterPro"/>
</dbReference>
<evidence type="ECO:0000256" key="1">
    <source>
        <dbReference type="ARBA" id="ARBA00010617"/>
    </source>
</evidence>
<evidence type="ECO:0008006" key="4">
    <source>
        <dbReference type="Google" id="ProtNLM"/>
    </source>
</evidence>
<protein>
    <recommendedName>
        <fullName evidence="4">Cytochrome</fullName>
    </recommendedName>
</protein>
<name>A0A124HVA1_9ACTN</name>
<dbReference type="InterPro" id="IPR036396">
    <property type="entry name" value="Cyt_P450_sf"/>
</dbReference>
<evidence type="ECO:0000313" key="2">
    <source>
        <dbReference type="EMBL" id="KUN57791.1"/>
    </source>
</evidence>
<proteinExistence type="inferred from homology"/>
<evidence type="ECO:0000313" key="3">
    <source>
        <dbReference type="Proteomes" id="UP000053669"/>
    </source>
</evidence>
<dbReference type="PANTHER" id="PTHR46696">
    <property type="entry name" value="P450, PUTATIVE (EUROFUNG)-RELATED"/>
    <property type="match status" value="1"/>
</dbReference>
<dbReference type="GO" id="GO:0005506">
    <property type="term" value="F:iron ion binding"/>
    <property type="evidence" value="ECO:0007669"/>
    <property type="project" value="InterPro"/>
</dbReference>
<dbReference type="AlphaFoldDB" id="A0A124HVA1"/>
<dbReference type="PROSITE" id="PS00086">
    <property type="entry name" value="CYTOCHROME_P450"/>
    <property type="match status" value="1"/>
</dbReference>
<dbReference type="SUPFAM" id="SSF48264">
    <property type="entry name" value="Cytochrome P450"/>
    <property type="match status" value="1"/>
</dbReference>
<dbReference type="PRINTS" id="PR00359">
    <property type="entry name" value="BP450"/>
</dbReference>
<dbReference type="RefSeq" id="WP_059211249.1">
    <property type="nucleotide sequence ID" value="NZ_KQ948679.1"/>
</dbReference>